<proteinExistence type="predicted"/>
<name>A0A366ESG1_9BACI</name>
<dbReference type="InterPro" id="IPR036680">
    <property type="entry name" value="SPOR-like_sf"/>
</dbReference>
<dbReference type="OrthoDB" id="9995893at2"/>
<dbReference type="InterPro" id="IPR007730">
    <property type="entry name" value="SPOR-like_dom"/>
</dbReference>
<dbReference type="Proteomes" id="UP000252118">
    <property type="component" value="Unassembled WGS sequence"/>
</dbReference>
<reference evidence="2 3" key="1">
    <citation type="submission" date="2018-06" db="EMBL/GenBank/DDBJ databases">
        <title>Freshwater and sediment microbial communities from various areas in North America, analyzing microbe dynamics in response to fracking.</title>
        <authorList>
            <person name="Lamendella R."/>
        </authorList>
    </citation>
    <scope>NUCLEOTIDE SEQUENCE [LARGE SCALE GENOMIC DNA]</scope>
    <source>
        <strain evidence="2 3">97B</strain>
    </source>
</reference>
<evidence type="ECO:0000313" key="2">
    <source>
        <dbReference type="EMBL" id="RBP04459.1"/>
    </source>
</evidence>
<dbReference type="SUPFAM" id="SSF110997">
    <property type="entry name" value="Sporulation related repeat"/>
    <property type="match status" value="1"/>
</dbReference>
<dbReference type="RefSeq" id="WP_113969658.1">
    <property type="nucleotide sequence ID" value="NZ_QNRJ01000006.1"/>
</dbReference>
<comment type="caution">
    <text evidence="2">The sequence shown here is derived from an EMBL/GenBank/DDBJ whole genome shotgun (WGS) entry which is preliminary data.</text>
</comment>
<dbReference type="Pfam" id="PF05036">
    <property type="entry name" value="SPOR"/>
    <property type="match status" value="1"/>
</dbReference>
<dbReference type="PROSITE" id="PS51724">
    <property type="entry name" value="SPOR"/>
    <property type="match status" value="1"/>
</dbReference>
<sequence length="108" mass="12680">MMPRLQILKRIYQSGRTNLPESRITKQLAKGVTYTDITRGYYSDKAYYTVDVAFFDTKEKADTLIQEMKEKGYQAKLHKVENKHSTFTDVKEKKIGYVVRTGDFKEEK</sequence>
<gene>
    <name evidence="2" type="ORF">DET59_106251</name>
</gene>
<feature type="domain" description="SPOR" evidence="1">
    <location>
        <begin position="42"/>
        <end position="108"/>
    </location>
</feature>
<accession>A0A366ESG1</accession>
<evidence type="ECO:0000259" key="1">
    <source>
        <dbReference type="PROSITE" id="PS51724"/>
    </source>
</evidence>
<protein>
    <submittedName>
        <fullName evidence="2">Sporulation related protein</fullName>
    </submittedName>
</protein>
<organism evidence="2 3">
    <name type="scientific">Rossellomorea aquimaris</name>
    <dbReference type="NCBI Taxonomy" id="189382"/>
    <lineage>
        <taxon>Bacteria</taxon>
        <taxon>Bacillati</taxon>
        <taxon>Bacillota</taxon>
        <taxon>Bacilli</taxon>
        <taxon>Bacillales</taxon>
        <taxon>Bacillaceae</taxon>
        <taxon>Rossellomorea</taxon>
    </lineage>
</organism>
<dbReference type="GO" id="GO:0042834">
    <property type="term" value="F:peptidoglycan binding"/>
    <property type="evidence" value="ECO:0007669"/>
    <property type="project" value="InterPro"/>
</dbReference>
<evidence type="ECO:0000313" key="3">
    <source>
        <dbReference type="Proteomes" id="UP000252118"/>
    </source>
</evidence>
<dbReference type="AlphaFoldDB" id="A0A366ESG1"/>
<dbReference type="EMBL" id="QNRJ01000006">
    <property type="protein sequence ID" value="RBP04459.1"/>
    <property type="molecule type" value="Genomic_DNA"/>
</dbReference>
<dbReference type="Gene3D" id="3.30.70.1070">
    <property type="entry name" value="Sporulation related repeat"/>
    <property type="match status" value="1"/>
</dbReference>